<protein>
    <recommendedName>
        <fullName evidence="4 8">Probable 2-phosphosulfolactate phosphatase</fullName>
        <ecNumber evidence="3 8">3.1.3.71</ecNumber>
    </recommendedName>
</protein>
<evidence type="ECO:0000256" key="1">
    <source>
        <dbReference type="ARBA" id="ARBA00001946"/>
    </source>
</evidence>
<organism evidence="9 10">
    <name type="scientific">Paenibacillus alvei</name>
    <name type="common">Bacillus alvei</name>
    <dbReference type="NCBI Taxonomy" id="44250"/>
    <lineage>
        <taxon>Bacteria</taxon>
        <taxon>Bacillati</taxon>
        <taxon>Bacillota</taxon>
        <taxon>Bacilli</taxon>
        <taxon>Bacillales</taxon>
        <taxon>Paenibacillaceae</taxon>
        <taxon>Paenibacillus</taxon>
    </lineage>
</organism>
<evidence type="ECO:0000313" key="10">
    <source>
        <dbReference type="Proteomes" id="UP000304148"/>
    </source>
</evidence>
<name>A0A383RCG1_PAEAL</name>
<dbReference type="AlphaFoldDB" id="A0A383RCG1"/>
<evidence type="ECO:0000256" key="5">
    <source>
        <dbReference type="ARBA" id="ARBA00022801"/>
    </source>
</evidence>
<dbReference type="FunFam" id="3.90.1560.10:FF:000001">
    <property type="entry name" value="Probable 2-phosphosulfolactate phosphatase"/>
    <property type="match status" value="1"/>
</dbReference>
<comment type="cofactor">
    <cofactor evidence="1 8">
        <name>Mg(2+)</name>
        <dbReference type="ChEBI" id="CHEBI:18420"/>
    </cofactor>
</comment>
<dbReference type="InterPro" id="IPR005238">
    <property type="entry name" value="ComB-like"/>
</dbReference>
<dbReference type="InterPro" id="IPR036702">
    <property type="entry name" value="ComB-like_sf"/>
</dbReference>
<comment type="similarity">
    <text evidence="2 8">Belongs to the ComB family.</text>
</comment>
<dbReference type="Gene3D" id="3.90.1560.10">
    <property type="entry name" value="ComB-like"/>
    <property type="match status" value="1"/>
</dbReference>
<dbReference type="HAMAP" id="MF_00490">
    <property type="entry name" value="ComB"/>
    <property type="match status" value="1"/>
</dbReference>
<dbReference type="SUPFAM" id="SSF142823">
    <property type="entry name" value="ComB-like"/>
    <property type="match status" value="1"/>
</dbReference>
<evidence type="ECO:0000256" key="8">
    <source>
        <dbReference type="HAMAP-Rule" id="MF_00490"/>
    </source>
</evidence>
<keyword evidence="5 8" id="KW-0378">Hydrolase</keyword>
<proteinExistence type="inferred from homology"/>
<dbReference type="PANTHER" id="PTHR37311:SF1">
    <property type="entry name" value="2-PHOSPHOSULFOLACTATE PHOSPHATASE-RELATED"/>
    <property type="match status" value="1"/>
</dbReference>
<evidence type="ECO:0000256" key="3">
    <source>
        <dbReference type="ARBA" id="ARBA00012953"/>
    </source>
</evidence>
<dbReference type="EMBL" id="LS992241">
    <property type="protein sequence ID" value="SYX84797.1"/>
    <property type="molecule type" value="Genomic_DNA"/>
</dbReference>
<dbReference type="Proteomes" id="UP000304148">
    <property type="component" value="Chromosome"/>
</dbReference>
<evidence type="ECO:0000256" key="7">
    <source>
        <dbReference type="ARBA" id="ARBA00033711"/>
    </source>
</evidence>
<dbReference type="RefSeq" id="WP_138186613.1">
    <property type="nucleotide sequence ID" value="NZ_LS992241.1"/>
</dbReference>
<accession>A0A383RCG1</accession>
<gene>
    <name evidence="8 9" type="primary">comB</name>
    <name evidence="9" type="ORF">PBLR_13219</name>
</gene>
<evidence type="ECO:0000313" key="9">
    <source>
        <dbReference type="EMBL" id="SYX84797.1"/>
    </source>
</evidence>
<evidence type="ECO:0000256" key="4">
    <source>
        <dbReference type="ARBA" id="ARBA00021948"/>
    </source>
</evidence>
<dbReference type="PANTHER" id="PTHR37311">
    <property type="entry name" value="2-PHOSPHOSULFOLACTATE PHOSPHATASE-RELATED"/>
    <property type="match status" value="1"/>
</dbReference>
<dbReference type="EC" id="3.1.3.71" evidence="3 8"/>
<dbReference type="GO" id="GO:0050545">
    <property type="term" value="F:sulfopyruvate decarboxylase activity"/>
    <property type="evidence" value="ECO:0007669"/>
    <property type="project" value="TreeGrafter"/>
</dbReference>
<dbReference type="GO" id="GO:0050532">
    <property type="term" value="F:2-phosphosulfolactate phosphatase activity"/>
    <property type="evidence" value="ECO:0007669"/>
    <property type="project" value="UniProtKB-UniRule"/>
</dbReference>
<dbReference type="GO" id="GO:0000287">
    <property type="term" value="F:magnesium ion binding"/>
    <property type="evidence" value="ECO:0007669"/>
    <property type="project" value="UniProtKB-UniRule"/>
</dbReference>
<comment type="catalytic activity">
    <reaction evidence="7 8">
        <text>(2R)-O-phospho-3-sulfolactate + H2O = (2R)-3-sulfolactate + phosphate</text>
        <dbReference type="Rhea" id="RHEA:23416"/>
        <dbReference type="ChEBI" id="CHEBI:15377"/>
        <dbReference type="ChEBI" id="CHEBI:15597"/>
        <dbReference type="ChEBI" id="CHEBI:43474"/>
        <dbReference type="ChEBI" id="CHEBI:58738"/>
        <dbReference type="EC" id="3.1.3.71"/>
    </reaction>
</comment>
<keyword evidence="6 8" id="KW-0460">Magnesium</keyword>
<evidence type="ECO:0000256" key="6">
    <source>
        <dbReference type="ARBA" id="ARBA00022842"/>
    </source>
</evidence>
<dbReference type="Pfam" id="PF04029">
    <property type="entry name" value="2-ph_phosp"/>
    <property type="match status" value="1"/>
</dbReference>
<evidence type="ECO:0000256" key="2">
    <source>
        <dbReference type="ARBA" id="ARBA00009997"/>
    </source>
</evidence>
<sequence>MHIDVILSVNEARAIDLTHRTVIVIDVLRATSTIITALQYGASGVIPVETVSQAKQIAKDKDVLAGERYCKKISGFDAGNSPYEYMSNSIEGKRIVLTTSNGTRAIQKALKADYILAGAIINAQATAHAACKLRKDVALLCSGAQDEFAFEDGLCAGLIIAELQRCMGDANELTMNDVGYTVHSSYQYYANRIPEVLQQCSGGKKLCKLGFAKDVEFCATVNTYSLVPILTDNHTMKPFISS</sequence>
<reference evidence="10" key="1">
    <citation type="submission" date="2018-08" db="EMBL/GenBank/DDBJ databases">
        <authorList>
            <person name="Chevrot R."/>
        </authorList>
    </citation>
    <scope>NUCLEOTIDE SEQUENCE [LARGE SCALE GENOMIC DNA]</scope>
</reference>